<evidence type="ECO:0000313" key="1">
    <source>
        <dbReference type="EMBL" id="CUH78458.1"/>
    </source>
</evidence>
<organism evidence="1 2">
    <name type="scientific">Tritonibacter multivorans</name>
    <dbReference type="NCBI Taxonomy" id="928856"/>
    <lineage>
        <taxon>Bacteria</taxon>
        <taxon>Pseudomonadati</taxon>
        <taxon>Pseudomonadota</taxon>
        <taxon>Alphaproteobacteria</taxon>
        <taxon>Rhodobacterales</taxon>
        <taxon>Paracoccaceae</taxon>
        <taxon>Tritonibacter</taxon>
    </lineage>
</organism>
<name>A0A0P1GAG5_9RHOB</name>
<dbReference type="Proteomes" id="UP000052022">
    <property type="component" value="Unassembled WGS sequence"/>
</dbReference>
<dbReference type="AlphaFoldDB" id="A0A0P1GAG5"/>
<dbReference type="Gene3D" id="1.10.490.10">
    <property type="entry name" value="Globins"/>
    <property type="match status" value="1"/>
</dbReference>
<gene>
    <name evidence="1" type="primary">ctb_2</name>
    <name evidence="1" type="ORF">TRM7557_01890</name>
</gene>
<accession>A0A0P1GAG5</accession>
<dbReference type="GO" id="GO:0020037">
    <property type="term" value="F:heme binding"/>
    <property type="evidence" value="ECO:0007669"/>
    <property type="project" value="InterPro"/>
</dbReference>
<dbReference type="CDD" id="cd08916">
    <property type="entry name" value="TrHb3_P"/>
    <property type="match status" value="1"/>
</dbReference>
<evidence type="ECO:0000313" key="2">
    <source>
        <dbReference type="Proteomes" id="UP000052022"/>
    </source>
</evidence>
<dbReference type="InterPro" id="IPR009050">
    <property type="entry name" value="Globin-like_sf"/>
</dbReference>
<proteinExistence type="predicted"/>
<protein>
    <submittedName>
        <fullName evidence="1">Group 3 truncated hemoglobin ctb</fullName>
    </submittedName>
</protein>
<dbReference type="InterPro" id="IPR012292">
    <property type="entry name" value="Globin/Proto"/>
</dbReference>
<keyword evidence="2" id="KW-1185">Reference proteome</keyword>
<reference evidence="1 2" key="1">
    <citation type="submission" date="2015-09" db="EMBL/GenBank/DDBJ databases">
        <authorList>
            <consortium name="Swine Surveillance"/>
        </authorList>
    </citation>
    <scope>NUCLEOTIDE SEQUENCE [LARGE SCALE GENOMIC DNA]</scope>
    <source>
        <strain evidence="1 2">CECT 7557</strain>
    </source>
</reference>
<dbReference type="RefSeq" id="WP_058289957.1">
    <property type="nucleotide sequence ID" value="NZ_FOMC01000008.1"/>
</dbReference>
<dbReference type="GO" id="GO:0019825">
    <property type="term" value="F:oxygen binding"/>
    <property type="evidence" value="ECO:0007669"/>
    <property type="project" value="InterPro"/>
</dbReference>
<sequence length="136" mass="15276">MAAARFPITELQIDQLVRAFYTRVRKDVVLGPVFRRAVGTSDAAWREHEARIASFWRNALGLDRSFSGNPMMTHLNNSDVVPEQFPVWLSLFRETADDILPPQAAQGISELAERIGKSLAMGLMQFRAPEDPPPLL</sequence>
<dbReference type="OrthoDB" id="25954at2"/>
<dbReference type="EMBL" id="CYSD01000031">
    <property type="protein sequence ID" value="CUH78458.1"/>
    <property type="molecule type" value="Genomic_DNA"/>
</dbReference>
<dbReference type="STRING" id="928856.SAMN04488049_10861"/>
<dbReference type="SUPFAM" id="SSF46458">
    <property type="entry name" value="Globin-like"/>
    <property type="match status" value="1"/>
</dbReference>